<dbReference type="Pfam" id="PF23899">
    <property type="entry name" value="SU10_portal"/>
    <property type="match status" value="1"/>
</dbReference>
<protein>
    <submittedName>
        <fullName evidence="2">Putative portal protein</fullName>
    </submittedName>
</protein>
<name>A0A6H1ZNX3_9ZZZZ</name>
<evidence type="ECO:0000313" key="3">
    <source>
        <dbReference type="EMBL" id="QJI00357.1"/>
    </source>
</evidence>
<dbReference type="AlphaFoldDB" id="A0A6H1ZNX3"/>
<evidence type="ECO:0000313" key="2">
    <source>
        <dbReference type="EMBL" id="QJA48900.1"/>
    </source>
</evidence>
<dbReference type="EMBL" id="MT144845">
    <property type="protein sequence ID" value="QJI00357.1"/>
    <property type="molecule type" value="Genomic_DNA"/>
</dbReference>
<evidence type="ECO:0000256" key="1">
    <source>
        <dbReference type="SAM" id="MobiDB-lite"/>
    </source>
</evidence>
<dbReference type="InterPro" id="IPR056909">
    <property type="entry name" value="SU10_portal"/>
</dbReference>
<gene>
    <name evidence="2" type="ORF">TM448A01190_0012</name>
    <name evidence="3" type="ORF">TM448B01929_0013</name>
</gene>
<accession>A0A6H1ZNX3</accession>
<reference evidence="2" key="1">
    <citation type="submission" date="2020-03" db="EMBL/GenBank/DDBJ databases">
        <title>The deep terrestrial virosphere.</title>
        <authorList>
            <person name="Holmfeldt K."/>
            <person name="Nilsson E."/>
            <person name="Simone D."/>
            <person name="Lopez-Fernandez M."/>
            <person name="Wu X."/>
            <person name="de Brujin I."/>
            <person name="Lundin D."/>
            <person name="Andersson A."/>
            <person name="Bertilsson S."/>
            <person name="Dopson M."/>
        </authorList>
    </citation>
    <scope>NUCLEOTIDE SEQUENCE</scope>
    <source>
        <strain evidence="2">TM448A01190</strain>
        <strain evidence="3">TM448B01929</strain>
    </source>
</reference>
<dbReference type="EMBL" id="MT144108">
    <property type="protein sequence ID" value="QJA48900.1"/>
    <property type="molecule type" value="Genomic_DNA"/>
</dbReference>
<sequence>MDELKVSVDESVRTKVINWVDEQITTALKDRVELEKRWVKWVNQYEEILPNKKTFPWEGCSNISVPVVPTAVETIHAREVNTVFAVRPYIQVKPKKEGADREKCQMLEMALDYIFDSILNIYTKGSEWFLEKDKMGTAFAKVYWHFDRKKVLKKKKLNLLERITGQNEWGFKFVETDKACFDVVPIEDLVFPSNSKNISTASFVAQKIRTQLHKLEAKEQLGIYENIDRIKPHTLSTTASPDTGVDVQRTKEQAEHIIRTNENALGEYELYEVHFDYDIDGDGFPEYTVMTLHRETRTVVRWTYFPYQHGRRPFIPLNYMPRVNRIYGLGICEMSEHLQDATNTVFNQTIDNMTIANAKCFKGRKSSRKDIGKIYPGKIFWLDDPTDLVEFMMGDVHQSNFLLHSLLRDYHERRTKVNDYTTGRESSIVKSRATATGTLALLQESGRHFDLIINNTRQAIVELAYQVLELYFQYAPYKVFQVTGKDGQMMNLELPSGIESLREEYEFYATATSLAVNKEIEKQSNLILMQQLGTIFGQMIQLLQAIYMTPLPDDVKNFMMGVVRAYFTLAEDLVRSFEKIDIKSYLPELPDLVKTAFGGAGSVEQMMSMMQGMVGGQNGSVGVPTGMENVPQEPSMGSDSSQP</sequence>
<organism evidence="2">
    <name type="scientific">viral metagenome</name>
    <dbReference type="NCBI Taxonomy" id="1070528"/>
    <lineage>
        <taxon>unclassified sequences</taxon>
        <taxon>metagenomes</taxon>
        <taxon>organismal metagenomes</taxon>
    </lineage>
</organism>
<proteinExistence type="predicted"/>
<feature type="region of interest" description="Disordered" evidence="1">
    <location>
        <begin position="622"/>
        <end position="643"/>
    </location>
</feature>